<dbReference type="PANTHER" id="PTHR43479:SF11">
    <property type="entry name" value="ACREF_ENVCD OPERON REPRESSOR-RELATED"/>
    <property type="match status" value="1"/>
</dbReference>
<dbReference type="Proteomes" id="UP000018004">
    <property type="component" value="Unassembled WGS sequence"/>
</dbReference>
<dbReference type="PANTHER" id="PTHR43479">
    <property type="entry name" value="ACREF/ENVCD OPERON REPRESSOR-RELATED"/>
    <property type="match status" value="1"/>
</dbReference>
<evidence type="ECO:0000313" key="4">
    <source>
        <dbReference type="EMBL" id="ESU29770.1"/>
    </source>
</evidence>
<keyword evidence="5" id="KW-1185">Reference proteome</keyword>
<name>V6SZD8_9FLAO</name>
<gene>
    <name evidence="4" type="ORF">FLJC2902T_02460</name>
</gene>
<accession>V6SZD8</accession>
<dbReference type="PATRIC" id="fig|1341181.4.peg.240"/>
<reference evidence="4 5" key="1">
    <citation type="submission" date="2013-08" db="EMBL/GenBank/DDBJ databases">
        <title>Flavobacterium limnosediminis JC2902 genome sequencing.</title>
        <authorList>
            <person name="Lee K."/>
            <person name="Yi H."/>
            <person name="Park S."/>
            <person name="Chun J."/>
        </authorList>
    </citation>
    <scope>NUCLEOTIDE SEQUENCE [LARGE SCALE GENOMIC DNA]</scope>
    <source>
        <strain evidence="4 5">JC2902</strain>
    </source>
</reference>
<feature type="DNA-binding region" description="H-T-H motif" evidence="2">
    <location>
        <begin position="42"/>
        <end position="61"/>
    </location>
</feature>
<dbReference type="InterPro" id="IPR001647">
    <property type="entry name" value="HTH_TetR"/>
</dbReference>
<dbReference type="AlphaFoldDB" id="V6SZD8"/>
<proteinExistence type="predicted"/>
<evidence type="ECO:0000256" key="2">
    <source>
        <dbReference type="PROSITE-ProRule" id="PRU00335"/>
    </source>
</evidence>
<sequence>METLLVLKVSFVILLQIIDSMKNDILQKASDMFLSLGFKSVTMDDIANELGISKKTIYQHYTTKDDLVGATTLYLFDTISAGIDDICAIGKNPIEELYEIKDYVLQTLKSENTSPFYQLQKFYPKIHSSLKCKQFDKMDSCIIQNLNRGIEQELYRKEIDVDFIGRIYYAGMHTLNNIDIFPENMYNSRDLKNKFLEYHLRGISTEKGLSVLEKFINKK</sequence>
<feature type="domain" description="HTH tetR-type" evidence="3">
    <location>
        <begin position="19"/>
        <end position="79"/>
    </location>
</feature>
<evidence type="ECO:0000313" key="5">
    <source>
        <dbReference type="Proteomes" id="UP000018004"/>
    </source>
</evidence>
<dbReference type="Gene3D" id="1.10.357.10">
    <property type="entry name" value="Tetracycline Repressor, domain 2"/>
    <property type="match status" value="1"/>
</dbReference>
<dbReference type="EMBL" id="AVGG01000001">
    <property type="protein sequence ID" value="ESU29770.1"/>
    <property type="molecule type" value="Genomic_DNA"/>
</dbReference>
<dbReference type="Pfam" id="PF00440">
    <property type="entry name" value="TetR_N"/>
    <property type="match status" value="1"/>
</dbReference>
<evidence type="ECO:0000256" key="1">
    <source>
        <dbReference type="ARBA" id="ARBA00023125"/>
    </source>
</evidence>
<organism evidence="4 5">
    <name type="scientific">Flavobacterium limnosediminis JC2902</name>
    <dbReference type="NCBI Taxonomy" id="1341181"/>
    <lineage>
        <taxon>Bacteria</taxon>
        <taxon>Pseudomonadati</taxon>
        <taxon>Bacteroidota</taxon>
        <taxon>Flavobacteriia</taxon>
        <taxon>Flavobacteriales</taxon>
        <taxon>Flavobacteriaceae</taxon>
        <taxon>Flavobacterium</taxon>
    </lineage>
</organism>
<dbReference type="Gene3D" id="1.10.10.60">
    <property type="entry name" value="Homeodomain-like"/>
    <property type="match status" value="1"/>
</dbReference>
<dbReference type="GO" id="GO:0003677">
    <property type="term" value="F:DNA binding"/>
    <property type="evidence" value="ECO:0007669"/>
    <property type="project" value="UniProtKB-UniRule"/>
</dbReference>
<dbReference type="SUPFAM" id="SSF46689">
    <property type="entry name" value="Homeodomain-like"/>
    <property type="match status" value="1"/>
</dbReference>
<dbReference type="InterPro" id="IPR050624">
    <property type="entry name" value="HTH-type_Tx_Regulator"/>
</dbReference>
<dbReference type="PRINTS" id="PR00455">
    <property type="entry name" value="HTHTETR"/>
</dbReference>
<dbReference type="STRING" id="1341181.FLJC2902T_02460"/>
<evidence type="ECO:0000259" key="3">
    <source>
        <dbReference type="PROSITE" id="PS50977"/>
    </source>
</evidence>
<dbReference type="PROSITE" id="PS50977">
    <property type="entry name" value="HTH_TETR_2"/>
    <property type="match status" value="1"/>
</dbReference>
<dbReference type="eggNOG" id="COG1309">
    <property type="taxonomic scope" value="Bacteria"/>
</dbReference>
<protein>
    <submittedName>
        <fullName evidence="4">Transcriptional regulator, tetR family protein</fullName>
    </submittedName>
</protein>
<comment type="caution">
    <text evidence="4">The sequence shown here is derived from an EMBL/GenBank/DDBJ whole genome shotgun (WGS) entry which is preliminary data.</text>
</comment>
<keyword evidence="1 2" id="KW-0238">DNA-binding</keyword>
<dbReference type="InterPro" id="IPR009057">
    <property type="entry name" value="Homeodomain-like_sf"/>
</dbReference>